<accession>A0A183AYC4</accession>
<dbReference type="AlphaFoldDB" id="A0A183AYC4"/>
<name>A0A183AYC4_9TREM</name>
<feature type="region of interest" description="Disordered" evidence="1">
    <location>
        <begin position="32"/>
        <end position="83"/>
    </location>
</feature>
<evidence type="ECO:0000313" key="4">
    <source>
        <dbReference type="WBParaSite" id="ECPE_0001199401-mRNA-1"/>
    </source>
</evidence>
<gene>
    <name evidence="2" type="ORF">ECPE_LOCUS11959</name>
</gene>
<dbReference type="Proteomes" id="UP000272942">
    <property type="component" value="Unassembled WGS sequence"/>
</dbReference>
<sequence length="234" mass="25269">MQPEGNHLLIAYTSGCVAVAIPQPLADVTVAESRPGEVAPTAEVEPTTPNNEENSVDATADPAPPATPATEQPQSTAPETPVKETVERLATLKLKGFARSLRGTESAKPEVESELKIPVPPAPRISHLLIRDQAVKSAAWRVTTVGSLSTEVVIAYEDGAFQVWPVVATVSQQPQEPIIVSKRDPPNTPYGKFTENHFIARAWLNNLKTDVGARRITLINHDRTLMQVLHLNSG</sequence>
<protein>
    <submittedName>
        <fullName evidence="4">PilL</fullName>
    </submittedName>
</protein>
<keyword evidence="3" id="KW-1185">Reference proteome</keyword>
<evidence type="ECO:0000313" key="3">
    <source>
        <dbReference type="Proteomes" id="UP000272942"/>
    </source>
</evidence>
<dbReference type="OrthoDB" id="6282572at2759"/>
<proteinExistence type="predicted"/>
<feature type="compositionally biased region" description="Low complexity" evidence="1">
    <location>
        <begin position="37"/>
        <end position="61"/>
    </location>
</feature>
<organism evidence="4">
    <name type="scientific">Echinostoma caproni</name>
    <dbReference type="NCBI Taxonomy" id="27848"/>
    <lineage>
        <taxon>Eukaryota</taxon>
        <taxon>Metazoa</taxon>
        <taxon>Spiralia</taxon>
        <taxon>Lophotrochozoa</taxon>
        <taxon>Platyhelminthes</taxon>
        <taxon>Trematoda</taxon>
        <taxon>Digenea</taxon>
        <taxon>Plagiorchiida</taxon>
        <taxon>Echinostomata</taxon>
        <taxon>Echinostomatoidea</taxon>
        <taxon>Echinostomatidae</taxon>
        <taxon>Echinostoma</taxon>
    </lineage>
</organism>
<evidence type="ECO:0000256" key="1">
    <source>
        <dbReference type="SAM" id="MobiDB-lite"/>
    </source>
</evidence>
<dbReference type="WBParaSite" id="ECPE_0001199401-mRNA-1">
    <property type="protein sequence ID" value="ECPE_0001199401-mRNA-1"/>
    <property type="gene ID" value="ECPE_0001199401"/>
</dbReference>
<dbReference type="EMBL" id="UZAN01051865">
    <property type="protein sequence ID" value="VDP89172.1"/>
    <property type="molecule type" value="Genomic_DNA"/>
</dbReference>
<evidence type="ECO:0000313" key="2">
    <source>
        <dbReference type="EMBL" id="VDP89172.1"/>
    </source>
</evidence>
<reference evidence="4" key="1">
    <citation type="submission" date="2016-06" db="UniProtKB">
        <authorList>
            <consortium name="WormBaseParasite"/>
        </authorList>
    </citation>
    <scope>IDENTIFICATION</scope>
</reference>
<feature type="compositionally biased region" description="Low complexity" evidence="1">
    <location>
        <begin position="68"/>
        <end position="78"/>
    </location>
</feature>
<reference evidence="2 3" key="2">
    <citation type="submission" date="2018-11" db="EMBL/GenBank/DDBJ databases">
        <authorList>
            <consortium name="Pathogen Informatics"/>
        </authorList>
    </citation>
    <scope>NUCLEOTIDE SEQUENCE [LARGE SCALE GENOMIC DNA]</scope>
    <source>
        <strain evidence="2 3">Egypt</strain>
    </source>
</reference>